<accession>A0AAE0UGG1</accession>
<keyword evidence="4" id="KW-1185">Reference proteome</keyword>
<protein>
    <submittedName>
        <fullName evidence="3">Seed maturation protein-domain-containing protein</fullName>
    </submittedName>
</protein>
<dbReference type="Proteomes" id="UP001281003">
    <property type="component" value="Unassembled WGS sequence"/>
</dbReference>
<feature type="compositionally biased region" description="Basic and acidic residues" evidence="1">
    <location>
        <begin position="114"/>
        <end position="134"/>
    </location>
</feature>
<comment type="caution">
    <text evidence="3">The sequence shown here is derived from an EMBL/GenBank/DDBJ whole genome shotgun (WGS) entry which is preliminary data.</text>
</comment>
<feature type="domain" description="SMP" evidence="2">
    <location>
        <begin position="63"/>
        <end position="118"/>
    </location>
</feature>
<feature type="region of interest" description="Disordered" evidence="1">
    <location>
        <begin position="96"/>
        <end position="134"/>
    </location>
</feature>
<organism evidence="3 4">
    <name type="scientific">Sordaria brevicollis</name>
    <dbReference type="NCBI Taxonomy" id="83679"/>
    <lineage>
        <taxon>Eukaryota</taxon>
        <taxon>Fungi</taxon>
        <taxon>Dikarya</taxon>
        <taxon>Ascomycota</taxon>
        <taxon>Pezizomycotina</taxon>
        <taxon>Sordariomycetes</taxon>
        <taxon>Sordariomycetidae</taxon>
        <taxon>Sordariales</taxon>
        <taxon>Sordariaceae</taxon>
        <taxon>Sordaria</taxon>
    </lineage>
</organism>
<evidence type="ECO:0000313" key="3">
    <source>
        <dbReference type="EMBL" id="KAK3403371.1"/>
    </source>
</evidence>
<evidence type="ECO:0000313" key="4">
    <source>
        <dbReference type="Proteomes" id="UP001281003"/>
    </source>
</evidence>
<sequence>MSTAEQQQLPSREELKERAVEGHPITTEEVSKIAKTEAELTDGRGPIAGGVAATAQSLKAKQEHFVEVASEVSHKPVDQITKEDAAAVESAEARLLGHRPPKGSTAATIQSIADKNERLMAETKTDETKAEESK</sequence>
<evidence type="ECO:0000256" key="1">
    <source>
        <dbReference type="SAM" id="MobiDB-lite"/>
    </source>
</evidence>
<dbReference type="EMBL" id="JAUTDP010000001">
    <property type="protein sequence ID" value="KAK3403371.1"/>
    <property type="molecule type" value="Genomic_DNA"/>
</dbReference>
<gene>
    <name evidence="3" type="ORF">B0T20DRAFT_342268</name>
</gene>
<reference evidence="3" key="2">
    <citation type="submission" date="2023-07" db="EMBL/GenBank/DDBJ databases">
        <authorList>
            <consortium name="Lawrence Berkeley National Laboratory"/>
            <person name="Haridas S."/>
            <person name="Hensen N."/>
            <person name="Bonometti L."/>
            <person name="Westerberg I."/>
            <person name="Brannstrom I.O."/>
            <person name="Guillou S."/>
            <person name="Cros-Aarteil S."/>
            <person name="Calhoun S."/>
            <person name="Kuo A."/>
            <person name="Mondo S."/>
            <person name="Pangilinan J."/>
            <person name="Riley R."/>
            <person name="LaButti K."/>
            <person name="Andreopoulos B."/>
            <person name="Lipzen A."/>
            <person name="Chen C."/>
            <person name="Yanf M."/>
            <person name="Daum C."/>
            <person name="Ng V."/>
            <person name="Clum A."/>
            <person name="Steindorff A."/>
            <person name="Ohm R."/>
            <person name="Martin F."/>
            <person name="Silar P."/>
            <person name="Natvig D."/>
            <person name="Lalanne C."/>
            <person name="Gautier V."/>
            <person name="Ament-velasquez S.L."/>
            <person name="Kruys A."/>
            <person name="Hutchinson M.I."/>
            <person name="Powell A.J."/>
            <person name="Barry K."/>
            <person name="Miller A.N."/>
            <person name="Grigoriev I.V."/>
            <person name="Debuchy R."/>
            <person name="Gladieux P."/>
            <person name="Thoren M.H."/>
            <person name="Johannesson H."/>
        </authorList>
    </citation>
    <scope>NUCLEOTIDE SEQUENCE</scope>
    <source>
        <strain evidence="3">FGSC 1904</strain>
    </source>
</reference>
<reference evidence="3" key="1">
    <citation type="journal article" date="2023" name="Mol. Phylogenet. Evol.">
        <title>Genome-scale phylogeny and comparative genomics of the fungal order Sordariales.</title>
        <authorList>
            <person name="Hensen N."/>
            <person name="Bonometti L."/>
            <person name="Westerberg I."/>
            <person name="Brannstrom I.O."/>
            <person name="Guillou S."/>
            <person name="Cros-Aarteil S."/>
            <person name="Calhoun S."/>
            <person name="Haridas S."/>
            <person name="Kuo A."/>
            <person name="Mondo S."/>
            <person name="Pangilinan J."/>
            <person name="Riley R."/>
            <person name="LaButti K."/>
            <person name="Andreopoulos B."/>
            <person name="Lipzen A."/>
            <person name="Chen C."/>
            <person name="Yan M."/>
            <person name="Daum C."/>
            <person name="Ng V."/>
            <person name="Clum A."/>
            <person name="Steindorff A."/>
            <person name="Ohm R.A."/>
            <person name="Martin F."/>
            <person name="Silar P."/>
            <person name="Natvig D.O."/>
            <person name="Lalanne C."/>
            <person name="Gautier V."/>
            <person name="Ament-Velasquez S.L."/>
            <person name="Kruys A."/>
            <person name="Hutchinson M.I."/>
            <person name="Powell A.J."/>
            <person name="Barry K."/>
            <person name="Miller A.N."/>
            <person name="Grigoriev I.V."/>
            <person name="Debuchy R."/>
            <person name="Gladieux P."/>
            <person name="Hiltunen Thoren M."/>
            <person name="Johannesson H."/>
        </authorList>
    </citation>
    <scope>NUCLEOTIDE SEQUENCE</scope>
    <source>
        <strain evidence="3">FGSC 1904</strain>
    </source>
</reference>
<dbReference type="Pfam" id="PF04927">
    <property type="entry name" value="SMP"/>
    <property type="match status" value="1"/>
</dbReference>
<evidence type="ECO:0000259" key="2">
    <source>
        <dbReference type="Pfam" id="PF04927"/>
    </source>
</evidence>
<dbReference type="InterPro" id="IPR007011">
    <property type="entry name" value="LEA_SMP_dom"/>
</dbReference>
<dbReference type="AlphaFoldDB" id="A0AAE0UGG1"/>
<name>A0AAE0UGG1_SORBR</name>
<proteinExistence type="predicted"/>